<dbReference type="EMBL" id="LAHD01000074">
    <property type="protein sequence ID" value="PHK01100.1"/>
    <property type="molecule type" value="Genomic_DNA"/>
</dbReference>
<protein>
    <recommendedName>
        <fullName evidence="1">Methyltransferase type 11 domain-containing protein</fullName>
    </recommendedName>
</protein>
<evidence type="ECO:0000313" key="2">
    <source>
        <dbReference type="EMBL" id="PHK01100.1"/>
    </source>
</evidence>
<dbReference type="InterPro" id="IPR013216">
    <property type="entry name" value="Methyltransf_11"/>
</dbReference>
<dbReference type="SUPFAM" id="SSF53335">
    <property type="entry name" value="S-adenosyl-L-methionine-dependent methyltransferases"/>
    <property type="match status" value="1"/>
</dbReference>
<reference evidence="2 3" key="1">
    <citation type="submission" date="2015-02" db="EMBL/GenBank/DDBJ databases">
        <title>Nostoc linckia genome annotation.</title>
        <authorList>
            <person name="Zhou Z."/>
        </authorList>
    </citation>
    <scope>NUCLEOTIDE SEQUENCE [LARGE SCALE GENOMIC DNA]</scope>
    <source>
        <strain evidence="3">z8</strain>
    </source>
</reference>
<dbReference type="InterPro" id="IPR029063">
    <property type="entry name" value="SAM-dependent_MTases_sf"/>
</dbReference>
<evidence type="ECO:0000259" key="1">
    <source>
        <dbReference type="Pfam" id="PF08241"/>
    </source>
</evidence>
<dbReference type="Pfam" id="PF08241">
    <property type="entry name" value="Methyltransf_11"/>
    <property type="match status" value="1"/>
</dbReference>
<sequence length="305" mass="34608">MDNSEPLAPSKLICVDLGCGTHKEEGFIGVDVIAGHQVDVIADLNGNFPFPDNSVDFIKAHDFIEHLPDRIHTMNEIWRICKPDAIIDISVPSTDGRGAFQDPTHVSFWNINSFMYYCKEFPLYLAGCQSHYGFKGEFSIVSIEEKQSAHQVIHVHAVLKAIKSEETSYQLNFKDINLIIFPDWNQSINIIFEQMINVCQAIIDHPKNSDITLLIDTQKTNLEDAQFLLADVLINLCYDKNTGINNDKFPEFNLLNIHSTDEYKGLLPVLSSRIVLEHENKEFINQTGLEQLPSCTLEEFQNASH</sequence>
<proteinExistence type="predicted"/>
<dbReference type="Gene3D" id="3.40.50.150">
    <property type="entry name" value="Vaccinia Virus protein VP39"/>
    <property type="match status" value="1"/>
</dbReference>
<dbReference type="AlphaFoldDB" id="A0A9Q6EJT2"/>
<gene>
    <name evidence="2" type="ORF">VF08_22705</name>
</gene>
<accession>A0A9Q6EJT2</accession>
<name>A0A9Q6EJT2_NOSLI</name>
<organism evidence="2 3">
    <name type="scientific">Nostoc linckia z8</name>
    <dbReference type="NCBI Taxonomy" id="1628746"/>
    <lineage>
        <taxon>Bacteria</taxon>
        <taxon>Bacillati</taxon>
        <taxon>Cyanobacteriota</taxon>
        <taxon>Cyanophyceae</taxon>
        <taxon>Nostocales</taxon>
        <taxon>Nostocaceae</taxon>
        <taxon>Nostoc</taxon>
    </lineage>
</organism>
<comment type="caution">
    <text evidence="2">The sequence shown here is derived from an EMBL/GenBank/DDBJ whole genome shotgun (WGS) entry which is preliminary data.</text>
</comment>
<dbReference type="GO" id="GO:0008757">
    <property type="term" value="F:S-adenosylmethionine-dependent methyltransferase activity"/>
    <property type="evidence" value="ECO:0007669"/>
    <property type="project" value="InterPro"/>
</dbReference>
<dbReference type="Proteomes" id="UP000222310">
    <property type="component" value="Unassembled WGS sequence"/>
</dbReference>
<evidence type="ECO:0000313" key="3">
    <source>
        <dbReference type="Proteomes" id="UP000222310"/>
    </source>
</evidence>
<feature type="domain" description="Methyltransferase type 11" evidence="1">
    <location>
        <begin position="42"/>
        <end position="86"/>
    </location>
</feature>